<feature type="region of interest" description="Disordered" evidence="1">
    <location>
        <begin position="563"/>
        <end position="584"/>
    </location>
</feature>
<proteinExistence type="predicted"/>
<evidence type="ECO:0000313" key="2">
    <source>
        <dbReference type="EMBL" id="RAR08259.1"/>
    </source>
</evidence>
<dbReference type="Proteomes" id="UP000249619">
    <property type="component" value="Unassembled WGS sequence"/>
</dbReference>
<feature type="compositionally biased region" description="Pro residues" evidence="1">
    <location>
        <begin position="28"/>
        <end position="39"/>
    </location>
</feature>
<comment type="caution">
    <text evidence="2">The sequence shown here is derived from an EMBL/GenBank/DDBJ whole genome shotgun (WGS) entry which is preliminary data.</text>
</comment>
<accession>A0A364MZX8</accession>
<organism evidence="2 3">
    <name type="scientific">Stemphylium lycopersici</name>
    <name type="common">Tomato gray leaf spot disease fungus</name>
    <name type="synonym">Thyrospora lycopersici</name>
    <dbReference type="NCBI Taxonomy" id="183478"/>
    <lineage>
        <taxon>Eukaryota</taxon>
        <taxon>Fungi</taxon>
        <taxon>Dikarya</taxon>
        <taxon>Ascomycota</taxon>
        <taxon>Pezizomycotina</taxon>
        <taxon>Dothideomycetes</taxon>
        <taxon>Pleosporomycetidae</taxon>
        <taxon>Pleosporales</taxon>
        <taxon>Pleosporineae</taxon>
        <taxon>Pleosporaceae</taxon>
        <taxon>Stemphylium</taxon>
    </lineage>
</organism>
<sequence length="632" mass="70230">MADPEAPTVTPSPALSYASFDCSSVPTSPAPDHPPPDPPTRALRRGTDVIQAEQTRCGICFSWLNGKHTPQTLNHLNACWKKPKARARAEKQDFLSRSPDLSTSPAEEEEGHFHEFDMPNIIPEDEEDTTESTSSSSNSIFAEPLSPWSPPHTRTATIPPNTYCILCWRDLSSLADLDAVQHRVMCLNEQTPLSCPICRGTFVVEQFGISAFRKPQDILKHLHECQNDGDVDDATGQAFENLLEAWRGRREMVIFLFNHCNGKKRGWSTSMHLGQYTTKRDRGRKRGGSEYKADVTPLRRRERILPHYDFVIGVEVEVEVWKKEWVPKGVPLDRFKRSAFHILAPKDLAQVPRNFKEQKVANETVGRADSIGFWGRLNLNRKPAPLSSRSHLAELREGSVADGGDSPLMKGTAAENFPAIGDRPSASFQLGPKLRHPPGIMHPTTSVDVFDAILGDNTPHPSPALNPTTKLSEGQKQPMKLFYTEKERADQLLLDTTPTAENTVEPASVTLPRAVKQLPQLAFTNTPDAPGDADQNTHSLPLPGRTFRDLDLPLYRPQVNFAPRPPRIMTTTPIRLPPTEDSAVQMPRCESLQKTSPLMLPSPRSRAAVAECGAGDVCLRGWTESGHFNRGF</sequence>
<protein>
    <submittedName>
        <fullName evidence="2">Uncharacterized protein</fullName>
    </submittedName>
</protein>
<gene>
    <name evidence="2" type="ORF">DDE83_006100</name>
</gene>
<name>A0A364MZX8_STELY</name>
<evidence type="ECO:0000256" key="1">
    <source>
        <dbReference type="SAM" id="MobiDB-lite"/>
    </source>
</evidence>
<dbReference type="EMBL" id="QGDH01000089">
    <property type="protein sequence ID" value="RAR08259.1"/>
    <property type="molecule type" value="Genomic_DNA"/>
</dbReference>
<evidence type="ECO:0000313" key="3">
    <source>
        <dbReference type="Proteomes" id="UP000249619"/>
    </source>
</evidence>
<dbReference type="AlphaFoldDB" id="A0A364MZX8"/>
<feature type="region of interest" description="Disordered" evidence="1">
    <location>
        <begin position="1"/>
        <end position="43"/>
    </location>
</feature>
<feature type="compositionally biased region" description="Low complexity" evidence="1">
    <location>
        <begin position="567"/>
        <end position="579"/>
    </location>
</feature>
<feature type="region of interest" description="Disordered" evidence="1">
    <location>
        <begin position="90"/>
        <end position="153"/>
    </location>
</feature>
<reference evidence="3" key="1">
    <citation type="submission" date="2018-05" db="EMBL/GenBank/DDBJ databases">
        <title>Draft genome sequence of Stemphylium lycopersici strain CIDEFI 213.</title>
        <authorList>
            <person name="Medina R."/>
            <person name="Franco M.E.E."/>
            <person name="Lucentini C.G."/>
            <person name="Saparrat M.C.N."/>
            <person name="Balatti P.A."/>
        </authorList>
    </citation>
    <scope>NUCLEOTIDE SEQUENCE [LARGE SCALE GENOMIC DNA]</scope>
    <source>
        <strain evidence="3">CIDEFI 213</strain>
    </source>
</reference>
<keyword evidence="3" id="KW-1185">Reference proteome</keyword>